<dbReference type="STRING" id="1250231.SAMN04488552_0714"/>
<dbReference type="GO" id="GO:0000156">
    <property type="term" value="F:phosphorelay response regulator activity"/>
    <property type="evidence" value="ECO:0007669"/>
    <property type="project" value="InterPro"/>
</dbReference>
<dbReference type="AlphaFoldDB" id="A0A1H1LCS6"/>
<keyword evidence="3" id="KW-1185">Reference proteome</keyword>
<evidence type="ECO:0000313" key="3">
    <source>
        <dbReference type="Proteomes" id="UP000198858"/>
    </source>
</evidence>
<dbReference type="InterPro" id="IPR011006">
    <property type="entry name" value="CheY-like_superfamily"/>
</dbReference>
<dbReference type="InterPro" id="IPR007492">
    <property type="entry name" value="LytTR_DNA-bd_dom"/>
</dbReference>
<sequence>MRLKCCLFLPDKIQQSCVLELLYFYGFSVIILEERSSDDILNKILQHQPELIILDIDHCSIQLLQPDFRQYLNEEHGVIGISKNTEQAYRCIKLGITDYLLKPLTELDIRKSLINFSNSMVDRQENICFKNYSDYYFLNPEEILYLKADNNTTDIVLISGKVIPAFKTLKVFEENLPQNFLRIHNSYIINTDKILRINFGKSQVFLDQLNENTGVPFSKSYREKLKYLKEMLAEQEIVF</sequence>
<dbReference type="RefSeq" id="WP_089661326.1">
    <property type="nucleotide sequence ID" value="NZ_LT629745.1"/>
</dbReference>
<name>A0A1H1LCS6_9FLAO</name>
<dbReference type="Proteomes" id="UP000198858">
    <property type="component" value="Chromosome I"/>
</dbReference>
<reference evidence="2 3" key="1">
    <citation type="submission" date="2016-10" db="EMBL/GenBank/DDBJ databases">
        <authorList>
            <person name="Varghese N."/>
            <person name="Submissions S."/>
        </authorList>
    </citation>
    <scope>NUCLEOTIDE SEQUENCE [LARGE SCALE GENOMIC DNA]</scope>
    <source>
        <strain evidence="2 3">Mar_2010_102</strain>
    </source>
</reference>
<protein>
    <submittedName>
        <fullName evidence="2">DNA-binding response regulator, LytR/AlgR family</fullName>
    </submittedName>
</protein>
<dbReference type="PANTHER" id="PTHR37299">
    <property type="entry name" value="TRANSCRIPTIONAL REGULATOR-RELATED"/>
    <property type="match status" value="1"/>
</dbReference>
<dbReference type="PANTHER" id="PTHR37299:SF1">
    <property type="entry name" value="STAGE 0 SPORULATION PROTEIN A HOMOLOG"/>
    <property type="match status" value="1"/>
</dbReference>
<dbReference type="SUPFAM" id="SSF52172">
    <property type="entry name" value="CheY-like"/>
    <property type="match status" value="1"/>
</dbReference>
<dbReference type="SMART" id="SM00850">
    <property type="entry name" value="LytTR"/>
    <property type="match status" value="1"/>
</dbReference>
<dbReference type="GO" id="GO:0003677">
    <property type="term" value="F:DNA binding"/>
    <property type="evidence" value="ECO:0007669"/>
    <property type="project" value="UniProtKB-KW"/>
</dbReference>
<evidence type="ECO:0000259" key="1">
    <source>
        <dbReference type="PROSITE" id="PS50930"/>
    </source>
</evidence>
<dbReference type="Gene3D" id="3.40.50.2300">
    <property type="match status" value="1"/>
</dbReference>
<proteinExistence type="predicted"/>
<gene>
    <name evidence="2" type="ORF">SAMN04488552_0714</name>
</gene>
<dbReference type="Pfam" id="PF04397">
    <property type="entry name" value="LytTR"/>
    <property type="match status" value="1"/>
</dbReference>
<dbReference type="PROSITE" id="PS50930">
    <property type="entry name" value="HTH_LYTTR"/>
    <property type="match status" value="1"/>
</dbReference>
<dbReference type="EMBL" id="LT629745">
    <property type="protein sequence ID" value="SDR72364.1"/>
    <property type="molecule type" value="Genomic_DNA"/>
</dbReference>
<dbReference type="Gene3D" id="2.40.50.1020">
    <property type="entry name" value="LytTr DNA-binding domain"/>
    <property type="match status" value="1"/>
</dbReference>
<dbReference type="InterPro" id="IPR046947">
    <property type="entry name" value="LytR-like"/>
</dbReference>
<organism evidence="2 3">
    <name type="scientific">Christiangramia echinicola</name>
    <dbReference type="NCBI Taxonomy" id="279359"/>
    <lineage>
        <taxon>Bacteria</taxon>
        <taxon>Pseudomonadati</taxon>
        <taxon>Bacteroidota</taxon>
        <taxon>Flavobacteriia</taxon>
        <taxon>Flavobacteriales</taxon>
        <taxon>Flavobacteriaceae</taxon>
        <taxon>Christiangramia</taxon>
    </lineage>
</organism>
<feature type="domain" description="HTH LytTR-type" evidence="1">
    <location>
        <begin position="127"/>
        <end position="231"/>
    </location>
</feature>
<evidence type="ECO:0000313" key="2">
    <source>
        <dbReference type="EMBL" id="SDR72364.1"/>
    </source>
</evidence>
<keyword evidence="2" id="KW-0238">DNA-binding</keyword>
<accession>A0A1H1LCS6</accession>